<dbReference type="AlphaFoldDB" id="A0A812BH53"/>
<dbReference type="OrthoDB" id="411632at2759"/>
<gene>
    <name evidence="2" type="ORF">SPHA_18485</name>
</gene>
<dbReference type="EMBL" id="CAHIKZ030000668">
    <property type="protein sequence ID" value="CAE1232338.1"/>
    <property type="molecule type" value="Genomic_DNA"/>
</dbReference>
<evidence type="ECO:0000313" key="3">
    <source>
        <dbReference type="Proteomes" id="UP000597762"/>
    </source>
</evidence>
<name>A0A812BH53_ACAPH</name>
<reference evidence="2" key="1">
    <citation type="submission" date="2021-01" db="EMBL/GenBank/DDBJ databases">
        <authorList>
            <person name="Li R."/>
            <person name="Bekaert M."/>
        </authorList>
    </citation>
    <scope>NUCLEOTIDE SEQUENCE</scope>
    <source>
        <strain evidence="2">Farmed</strain>
    </source>
</reference>
<sequence>MAYKEDKREKVELTEKNKPQSNTQRDNITLVTAYFLLPPFRKGKKSIIAKIFKQPNYPVHYPNTVIPEYNCVSHAKFELLKWSIEQNYYHTKYFIWIDIGYFRMRVQNTFGLSLPPDFDERKVVLSQVEDVQNFLTLEEIVQYNLNWVAGGAILGRYDVLRKFCLKYLLFIKQSLEMGIIGAEQQMLYAMYSDSYRMRKEDIQICSEGWFCLGHLAVATWLQERNSNKLRRNV</sequence>
<dbReference type="Proteomes" id="UP000597762">
    <property type="component" value="Unassembled WGS sequence"/>
</dbReference>
<dbReference type="Pfam" id="PF09612">
    <property type="entry name" value="HtrL_YibB"/>
    <property type="match status" value="1"/>
</dbReference>
<evidence type="ECO:0000313" key="2">
    <source>
        <dbReference type="EMBL" id="CAE1232338.1"/>
    </source>
</evidence>
<feature type="region of interest" description="Disordered" evidence="1">
    <location>
        <begin position="1"/>
        <end position="22"/>
    </location>
</feature>
<organism evidence="2 3">
    <name type="scientific">Acanthosepion pharaonis</name>
    <name type="common">Pharaoh cuttlefish</name>
    <name type="synonym">Sepia pharaonis</name>
    <dbReference type="NCBI Taxonomy" id="158019"/>
    <lineage>
        <taxon>Eukaryota</taxon>
        <taxon>Metazoa</taxon>
        <taxon>Spiralia</taxon>
        <taxon>Lophotrochozoa</taxon>
        <taxon>Mollusca</taxon>
        <taxon>Cephalopoda</taxon>
        <taxon>Coleoidea</taxon>
        <taxon>Decapodiformes</taxon>
        <taxon>Sepiida</taxon>
        <taxon>Sepiina</taxon>
        <taxon>Sepiidae</taxon>
        <taxon>Acanthosepion</taxon>
    </lineage>
</organism>
<feature type="compositionally biased region" description="Basic and acidic residues" evidence="1">
    <location>
        <begin position="1"/>
        <end position="18"/>
    </location>
</feature>
<accession>A0A812BH53</accession>
<comment type="caution">
    <text evidence="2">The sequence shown here is derived from an EMBL/GenBank/DDBJ whole genome shotgun (WGS) entry which is preliminary data.</text>
</comment>
<keyword evidence="3" id="KW-1185">Reference proteome</keyword>
<proteinExistence type="predicted"/>
<dbReference type="InterPro" id="IPR011735">
    <property type="entry name" value="WlaTC/HtrL_glycosyltransf"/>
</dbReference>
<evidence type="ECO:0000256" key="1">
    <source>
        <dbReference type="SAM" id="MobiDB-lite"/>
    </source>
</evidence>
<protein>
    <submittedName>
        <fullName evidence="2">Uncharacterized protein</fullName>
    </submittedName>
</protein>